<dbReference type="Pfam" id="PF09762">
    <property type="entry name" value="CCDC93_CC"/>
    <property type="match status" value="1"/>
</dbReference>
<dbReference type="InterPro" id="IPR019159">
    <property type="entry name" value="CCDC93_CC"/>
</dbReference>
<dbReference type="InterPro" id="IPR048747">
    <property type="entry name" value="CCDC93_N"/>
</dbReference>
<evidence type="ECO:0000256" key="3">
    <source>
        <dbReference type="ARBA" id="ARBA00023054"/>
    </source>
</evidence>
<evidence type="ECO:0000256" key="1">
    <source>
        <dbReference type="ARBA" id="ARBA00007219"/>
    </source>
</evidence>
<feature type="region of interest" description="Disordered" evidence="5">
    <location>
        <begin position="1"/>
        <end position="23"/>
    </location>
</feature>
<feature type="coiled-coil region" evidence="4">
    <location>
        <begin position="354"/>
        <end position="445"/>
    </location>
</feature>
<dbReference type="InParanoid" id="M3XP87"/>
<dbReference type="GO" id="GO:0006893">
    <property type="term" value="P:Golgi to plasma membrane transport"/>
    <property type="evidence" value="ECO:0007669"/>
    <property type="project" value="Ensembl"/>
</dbReference>
<evidence type="ECO:0000313" key="8">
    <source>
        <dbReference type="Ensembl" id="ENSMPUP00000000887.1"/>
    </source>
</evidence>
<sequence>MGLPKGPEGQGLPEVETREDEEQNVKLTEILELLVAAGYFRARIKGLSPFDKVVGGMTWCITTCSFDIDVDLLFQENSTIGQKIALSEKIVSVLPRMKCPHQLEPHQIQGMDFIHIFPVVQWLVKRAIETKEEMGDYIRSYSISQFQKTYSLPEDDDFTKRKEKAIKTVVDLSDVYKPRRKYKRQQGAEELLDEESRVHATLLEYGRVTDSLMRYGFSRQSKTEKAEDKKTVLPAGLSAAEKADAREEDELQAAEEQRIQSLMTKMTAMANEESRLTASSVGQIVGLCSAEIKQIVSEYAEKGWSHISMVVPSCSHQQSELSAEESPEKLGTSQLHRRKVISLNKQILQKTKHLEELQASHTSLQARYDETKQTLTELKRHSEKLDKEQAALEKIESKADPSLLQNLRALVAMNENLKSQEQEFKAHCREEMTRLQQDIENLKAERVPGGDEKSLSAGEPRGGLTPVMTHSEDLDRRYNMEKEKLYKIRLLQARRNREIAILHRKIDEVPSRAELIQYQKRFIELYRQISAVHKETKQFFTLYNTLDDKKVYLEKEISLLNSIHENFSQAMASPTARDQFLRQMEQIVEGIKQSRMKMEKKKQENKMRRDQLNDQYLELLEKQRLYFKTVKEFKEEGRKNEVLLSKMKAKAS</sequence>
<dbReference type="InterPro" id="IPR039116">
    <property type="entry name" value="CCDC93"/>
</dbReference>
<organism evidence="8">
    <name type="scientific">Mustela putorius furo</name>
    <name type="common">European domestic ferret</name>
    <name type="synonym">Mustela furo</name>
    <dbReference type="NCBI Taxonomy" id="9669"/>
    <lineage>
        <taxon>Eukaryota</taxon>
        <taxon>Metazoa</taxon>
        <taxon>Chordata</taxon>
        <taxon>Craniata</taxon>
        <taxon>Vertebrata</taxon>
        <taxon>Euteleostomi</taxon>
        <taxon>Mammalia</taxon>
        <taxon>Eutheria</taxon>
        <taxon>Laurasiatheria</taxon>
        <taxon>Carnivora</taxon>
        <taxon>Caniformia</taxon>
        <taxon>Musteloidea</taxon>
        <taxon>Mustelidae</taxon>
        <taxon>Mustelinae</taxon>
        <taxon>Mustela</taxon>
    </lineage>
</organism>
<name>M3XP87_MUSPF</name>
<feature type="coiled-coil region" evidence="4">
    <location>
        <begin position="581"/>
        <end position="622"/>
    </location>
</feature>
<gene>
    <name evidence="8" type="primary">CCDC93</name>
</gene>
<dbReference type="GO" id="GO:0032456">
    <property type="term" value="P:endocytic recycling"/>
    <property type="evidence" value="ECO:0007669"/>
    <property type="project" value="Ensembl"/>
</dbReference>
<dbReference type="PANTHER" id="PTHR16441">
    <property type="entry name" value="FIDIPIDINE"/>
    <property type="match status" value="1"/>
</dbReference>
<dbReference type="EMBL" id="AEYP01049580">
    <property type="status" value="NOT_ANNOTATED_CDS"/>
    <property type="molecule type" value="Genomic_DNA"/>
</dbReference>
<reference evidence="8" key="1">
    <citation type="submission" date="2024-06" db="UniProtKB">
        <authorList>
            <consortium name="Ensembl"/>
        </authorList>
    </citation>
    <scope>IDENTIFICATION</scope>
</reference>
<dbReference type="PANTHER" id="PTHR16441:SF0">
    <property type="entry name" value="COILED-COIL DOMAIN-CONTAINING PROTEIN 93"/>
    <property type="match status" value="1"/>
</dbReference>
<feature type="domain" description="CCDC93 coiled-coil" evidence="6">
    <location>
        <begin position="174"/>
        <end position="646"/>
    </location>
</feature>
<evidence type="ECO:0000256" key="2">
    <source>
        <dbReference type="ARBA" id="ARBA00016765"/>
    </source>
</evidence>
<dbReference type="GeneTree" id="ENSGT00390000011294"/>
<evidence type="ECO:0000256" key="5">
    <source>
        <dbReference type="SAM" id="MobiDB-lite"/>
    </source>
</evidence>
<evidence type="ECO:0000256" key="4">
    <source>
        <dbReference type="SAM" id="Coils"/>
    </source>
</evidence>
<dbReference type="Ensembl" id="ENSMPUT00000000903.1">
    <property type="protein sequence ID" value="ENSMPUP00000000887.1"/>
    <property type="gene ID" value="ENSMPUG00000000891.1"/>
</dbReference>
<feature type="region of interest" description="Disordered" evidence="5">
    <location>
        <begin position="446"/>
        <end position="469"/>
    </location>
</feature>
<protein>
    <recommendedName>
        <fullName evidence="2">Coiled-coil domain-containing protein 93</fullName>
    </recommendedName>
</protein>
<keyword evidence="3 4" id="KW-0175">Coiled coil</keyword>
<dbReference type="AlphaFoldDB" id="M3XP87"/>
<dbReference type="STRING" id="9669.ENSMPUP00000000887"/>
<dbReference type="HOGENOM" id="CLU_016588_0_0_1"/>
<feature type="domain" description="CCDC93 N-terminal" evidence="7">
    <location>
        <begin position="22"/>
        <end position="128"/>
    </location>
</feature>
<evidence type="ECO:0000259" key="7">
    <source>
        <dbReference type="Pfam" id="PF21673"/>
    </source>
</evidence>
<dbReference type="eggNOG" id="KOG2701">
    <property type="taxonomic scope" value="Eukaryota"/>
</dbReference>
<comment type="similarity">
    <text evidence="1">Belongs to the CCDC93 family.</text>
</comment>
<dbReference type="Pfam" id="PF21673">
    <property type="entry name" value="CCDC93_N"/>
    <property type="match status" value="1"/>
</dbReference>
<proteinExistence type="inferred from homology"/>
<dbReference type="EMBL" id="AEYP01049581">
    <property type="status" value="NOT_ANNOTATED_CDS"/>
    <property type="molecule type" value="Genomic_DNA"/>
</dbReference>
<evidence type="ECO:0000259" key="6">
    <source>
        <dbReference type="Pfam" id="PF09762"/>
    </source>
</evidence>
<dbReference type="OMA" id="YERQEAP"/>
<accession>M3XP87</accession>